<evidence type="ECO:0000313" key="2">
    <source>
        <dbReference type="EMBL" id="KZS99937.1"/>
    </source>
</evidence>
<dbReference type="GO" id="GO:0004792">
    <property type="term" value="F:thiosulfate-cyanide sulfurtransferase activity"/>
    <property type="evidence" value="ECO:0007669"/>
    <property type="project" value="TreeGrafter"/>
</dbReference>
<protein>
    <recommendedName>
        <fullName evidence="1">THIF-type NAD/FAD binding fold domain-containing protein</fullName>
    </recommendedName>
</protein>
<dbReference type="GO" id="GO:0016779">
    <property type="term" value="F:nucleotidyltransferase activity"/>
    <property type="evidence" value="ECO:0007669"/>
    <property type="project" value="TreeGrafter"/>
</dbReference>
<dbReference type="OrthoDB" id="10261062at2759"/>
<feature type="domain" description="THIF-type NAD/FAD binding fold" evidence="1">
    <location>
        <begin position="16"/>
        <end position="124"/>
    </location>
</feature>
<dbReference type="InParanoid" id="A0A165AZD3"/>
<keyword evidence="3" id="KW-1185">Reference proteome</keyword>
<dbReference type="Pfam" id="PF00899">
    <property type="entry name" value="ThiF"/>
    <property type="match status" value="1"/>
</dbReference>
<dbReference type="GO" id="GO:0002143">
    <property type="term" value="P:tRNA wobble position uridine thiolation"/>
    <property type="evidence" value="ECO:0007669"/>
    <property type="project" value="TreeGrafter"/>
</dbReference>
<dbReference type="SUPFAM" id="SSF69572">
    <property type="entry name" value="Activating enzymes of the ubiquitin-like proteins"/>
    <property type="match status" value="1"/>
</dbReference>
<dbReference type="STRING" id="1314785.A0A165AZD3"/>
<name>A0A165AZD3_9APHY</name>
<sequence length="237" mass="26224">MRSQSASLHLDDYNRYGRQMILNGIAFQVCERQLRLQNAFVVVIGAGGLGCPALPSSRFFPSGKLGIVDHDVVELSNLQRQILHTEARLINFRNQVTAITTALTASNALSLLSDYDLILDCTQSPHALPSLRHRHALRPPAHQRRRATARRPDVHGPCFRCLFPKAPAPELAGSCEELGVLGAVTGVIGNLQIITGLYDGKPTMLIIRLRSRRPTCPTYGNEREKVDTIEETGYVMF</sequence>
<dbReference type="GO" id="GO:0005737">
    <property type="term" value="C:cytoplasm"/>
    <property type="evidence" value="ECO:0007669"/>
    <property type="project" value="TreeGrafter"/>
</dbReference>
<reference evidence="2 3" key="1">
    <citation type="journal article" date="2016" name="Mol. Biol. Evol.">
        <title>Comparative Genomics of Early-Diverging Mushroom-Forming Fungi Provides Insights into the Origins of Lignocellulose Decay Capabilities.</title>
        <authorList>
            <person name="Nagy L.G."/>
            <person name="Riley R."/>
            <person name="Tritt A."/>
            <person name="Adam C."/>
            <person name="Daum C."/>
            <person name="Floudas D."/>
            <person name="Sun H."/>
            <person name="Yadav J.S."/>
            <person name="Pangilinan J."/>
            <person name="Larsson K.H."/>
            <person name="Matsuura K."/>
            <person name="Barry K."/>
            <person name="Labutti K."/>
            <person name="Kuo R."/>
            <person name="Ohm R.A."/>
            <person name="Bhattacharya S.S."/>
            <person name="Shirouzu T."/>
            <person name="Yoshinaga Y."/>
            <person name="Martin F.M."/>
            <person name="Grigoriev I.V."/>
            <person name="Hibbett D.S."/>
        </authorList>
    </citation>
    <scope>NUCLEOTIDE SEQUENCE [LARGE SCALE GENOMIC DNA]</scope>
    <source>
        <strain evidence="2 3">93-53</strain>
    </source>
</reference>
<accession>A0A165AZD3</accession>
<dbReference type="AlphaFoldDB" id="A0A165AZD3"/>
<evidence type="ECO:0000259" key="1">
    <source>
        <dbReference type="Pfam" id="PF00899"/>
    </source>
</evidence>
<dbReference type="GO" id="GO:0032447">
    <property type="term" value="P:protein urmylation"/>
    <property type="evidence" value="ECO:0007669"/>
    <property type="project" value="TreeGrafter"/>
</dbReference>
<dbReference type="Gene3D" id="3.40.50.720">
    <property type="entry name" value="NAD(P)-binding Rossmann-like Domain"/>
    <property type="match status" value="1"/>
</dbReference>
<organism evidence="2 3">
    <name type="scientific">Laetiporus sulphureus 93-53</name>
    <dbReference type="NCBI Taxonomy" id="1314785"/>
    <lineage>
        <taxon>Eukaryota</taxon>
        <taxon>Fungi</taxon>
        <taxon>Dikarya</taxon>
        <taxon>Basidiomycota</taxon>
        <taxon>Agaricomycotina</taxon>
        <taxon>Agaricomycetes</taxon>
        <taxon>Polyporales</taxon>
        <taxon>Laetiporus</taxon>
    </lineage>
</organism>
<gene>
    <name evidence="2" type="ORF">LAESUDRAFT_732780</name>
</gene>
<feature type="non-terminal residue" evidence="2">
    <location>
        <position position="237"/>
    </location>
</feature>
<dbReference type="InterPro" id="IPR035985">
    <property type="entry name" value="Ubiquitin-activating_enz"/>
</dbReference>
<evidence type="ECO:0000313" key="3">
    <source>
        <dbReference type="Proteomes" id="UP000076871"/>
    </source>
</evidence>
<dbReference type="InterPro" id="IPR045886">
    <property type="entry name" value="ThiF/MoeB/HesA"/>
</dbReference>
<proteinExistence type="predicted"/>
<dbReference type="EMBL" id="KV427705">
    <property type="protein sequence ID" value="KZS99937.1"/>
    <property type="molecule type" value="Genomic_DNA"/>
</dbReference>
<dbReference type="PANTHER" id="PTHR10953">
    <property type="entry name" value="UBIQUITIN-ACTIVATING ENZYME E1"/>
    <property type="match status" value="1"/>
</dbReference>
<dbReference type="InterPro" id="IPR000594">
    <property type="entry name" value="ThiF_NAD_FAD-bd"/>
</dbReference>
<dbReference type="RefSeq" id="XP_040757678.1">
    <property type="nucleotide sequence ID" value="XM_040910304.1"/>
</dbReference>
<dbReference type="GO" id="GO:0042292">
    <property type="term" value="F:URM1 activating enzyme activity"/>
    <property type="evidence" value="ECO:0007669"/>
    <property type="project" value="TreeGrafter"/>
</dbReference>
<dbReference type="GeneID" id="63827333"/>
<dbReference type="Proteomes" id="UP000076871">
    <property type="component" value="Unassembled WGS sequence"/>
</dbReference>
<dbReference type="PANTHER" id="PTHR10953:SF102">
    <property type="entry name" value="ADENYLYLTRANSFERASE AND SULFURTRANSFERASE MOCS3"/>
    <property type="match status" value="1"/>
</dbReference>